<organism evidence="1 2">
    <name type="scientific">Alkalicella caledoniensis</name>
    <dbReference type="NCBI Taxonomy" id="2731377"/>
    <lineage>
        <taxon>Bacteria</taxon>
        <taxon>Bacillati</taxon>
        <taxon>Bacillota</taxon>
        <taxon>Clostridia</taxon>
        <taxon>Eubacteriales</taxon>
        <taxon>Proteinivoracaceae</taxon>
        <taxon>Alkalicella</taxon>
    </lineage>
</organism>
<reference evidence="1 2" key="1">
    <citation type="submission" date="2020-07" db="EMBL/GenBank/DDBJ databases">
        <title>Alkalicella. sp. LB2 genome.</title>
        <authorList>
            <person name="Postec A."/>
            <person name="Quemeneur M."/>
        </authorList>
    </citation>
    <scope>NUCLEOTIDE SEQUENCE [LARGE SCALE GENOMIC DNA]</scope>
    <source>
        <strain evidence="1 2">LB2</strain>
    </source>
</reference>
<name>A0A7G9W826_ALKCA</name>
<sequence length="162" mass="18360">MITASLAFIAFLFITFHISVFKGEKKIEKSLLPDDSDFTISTMPFSTERIVYYTSVPNSAITENGNFIKDITVESVTKDGFDAIPMAIQVYLGQGGNKKLVAELLQHRFDIPCLDSLLGENKVTKKQHEYIRKYKFGHHSTKEMLKEEVIKKLKGQNLNLLA</sequence>
<dbReference type="Proteomes" id="UP000516160">
    <property type="component" value="Chromosome"/>
</dbReference>
<dbReference type="RefSeq" id="WP_213168868.1">
    <property type="nucleotide sequence ID" value="NZ_CP058559.1"/>
</dbReference>
<dbReference type="EMBL" id="CP058559">
    <property type="protein sequence ID" value="QNO14838.1"/>
    <property type="molecule type" value="Genomic_DNA"/>
</dbReference>
<accession>A0A7G9W826</accession>
<gene>
    <name evidence="1" type="ORF">HYG86_08645</name>
</gene>
<evidence type="ECO:0000313" key="2">
    <source>
        <dbReference type="Proteomes" id="UP000516160"/>
    </source>
</evidence>
<keyword evidence="2" id="KW-1185">Reference proteome</keyword>
<dbReference type="KEGG" id="acae:HYG86_08645"/>
<proteinExistence type="predicted"/>
<protein>
    <submittedName>
        <fullName evidence="1">Uncharacterized protein</fullName>
    </submittedName>
</protein>
<dbReference type="AlphaFoldDB" id="A0A7G9W826"/>
<evidence type="ECO:0000313" key="1">
    <source>
        <dbReference type="EMBL" id="QNO14838.1"/>
    </source>
</evidence>